<dbReference type="Gene3D" id="3.30.700.10">
    <property type="entry name" value="Glycoprotein, Type 4 Pilin"/>
    <property type="match status" value="1"/>
</dbReference>
<evidence type="ECO:0000256" key="4">
    <source>
        <dbReference type="SAM" id="Phobius"/>
    </source>
</evidence>
<dbReference type="InterPro" id="IPR001082">
    <property type="entry name" value="Pilin"/>
</dbReference>
<feature type="transmembrane region" description="Helical" evidence="4">
    <location>
        <begin position="12"/>
        <end position="34"/>
    </location>
</feature>
<keyword evidence="3" id="KW-0281">Fimbrium</keyword>
<comment type="caution">
    <text evidence="5">The sequence shown here is derived from an EMBL/GenBank/DDBJ whole genome shotgun (WGS) entry which is preliminary data.</text>
</comment>
<evidence type="ECO:0000256" key="2">
    <source>
        <dbReference type="ARBA" id="ARBA00022481"/>
    </source>
</evidence>
<dbReference type="SUPFAM" id="SSF54523">
    <property type="entry name" value="Pili subunits"/>
    <property type="match status" value="1"/>
</dbReference>
<evidence type="ECO:0000313" key="6">
    <source>
        <dbReference type="Proteomes" id="UP001595892"/>
    </source>
</evidence>
<dbReference type="Proteomes" id="UP001595892">
    <property type="component" value="Unassembled WGS sequence"/>
</dbReference>
<organism evidence="5 6">
    <name type="scientific">Coralloluteibacterium thermophilum</name>
    <dbReference type="NCBI Taxonomy" id="2707049"/>
    <lineage>
        <taxon>Bacteria</taxon>
        <taxon>Pseudomonadati</taxon>
        <taxon>Pseudomonadota</taxon>
        <taxon>Gammaproteobacteria</taxon>
        <taxon>Lysobacterales</taxon>
        <taxon>Lysobacteraceae</taxon>
        <taxon>Coralloluteibacterium</taxon>
    </lineage>
</organism>
<dbReference type="EMBL" id="JBHSGG010000041">
    <property type="protein sequence ID" value="MFC4729359.1"/>
    <property type="molecule type" value="Genomic_DNA"/>
</dbReference>
<protein>
    <submittedName>
        <fullName evidence="5">Pilin</fullName>
    </submittedName>
</protein>
<dbReference type="Pfam" id="PF07963">
    <property type="entry name" value="N_methyl"/>
    <property type="match status" value="1"/>
</dbReference>
<keyword evidence="6" id="KW-1185">Reference proteome</keyword>
<evidence type="ECO:0000256" key="3">
    <source>
        <dbReference type="RuleBase" id="RU000389"/>
    </source>
</evidence>
<proteinExistence type="inferred from homology"/>
<gene>
    <name evidence="5" type="ORF">ACFO3Q_14405</name>
</gene>
<keyword evidence="2" id="KW-0488">Methylation</keyword>
<keyword evidence="4" id="KW-1133">Transmembrane helix</keyword>
<dbReference type="InterPro" id="IPR012902">
    <property type="entry name" value="N_methyl_site"/>
</dbReference>
<comment type="similarity">
    <text evidence="1 3">Belongs to the N-Me-Phe pilin family.</text>
</comment>
<dbReference type="RefSeq" id="WP_377005443.1">
    <property type="nucleotide sequence ID" value="NZ_JBHSGG010000041.1"/>
</dbReference>
<name>A0ABV9NNZ4_9GAMM</name>
<dbReference type="PROSITE" id="PS00409">
    <property type="entry name" value="PROKAR_NTER_METHYL"/>
    <property type="match status" value="1"/>
</dbReference>
<sequence length="133" mass="14214">MMSRTKGFTLIELMIVVSIIAILAAIALQAWGLFTARSQVVTGMGDISTGRSGFEVLLAEGRSNFAANDIGLASETARCSIDVEPAATGFINCTLKGDPKIAGSYVRLSRSNEGLWRCESDLEDARLLPGECR</sequence>
<reference evidence="6" key="1">
    <citation type="journal article" date="2019" name="Int. J. Syst. Evol. Microbiol.">
        <title>The Global Catalogue of Microorganisms (GCM) 10K type strain sequencing project: providing services to taxonomists for standard genome sequencing and annotation.</title>
        <authorList>
            <consortium name="The Broad Institute Genomics Platform"/>
            <consortium name="The Broad Institute Genome Sequencing Center for Infectious Disease"/>
            <person name="Wu L."/>
            <person name="Ma J."/>
        </authorList>
    </citation>
    <scope>NUCLEOTIDE SEQUENCE [LARGE SCALE GENOMIC DNA]</scope>
    <source>
        <strain evidence="6">CGMCC 1.13574</strain>
    </source>
</reference>
<dbReference type="InterPro" id="IPR045584">
    <property type="entry name" value="Pilin-like"/>
</dbReference>
<evidence type="ECO:0000256" key="1">
    <source>
        <dbReference type="ARBA" id="ARBA00005233"/>
    </source>
</evidence>
<dbReference type="Pfam" id="PF00114">
    <property type="entry name" value="Pilin"/>
    <property type="match status" value="1"/>
</dbReference>
<dbReference type="NCBIfam" id="TIGR02532">
    <property type="entry name" value="IV_pilin_GFxxxE"/>
    <property type="match status" value="1"/>
</dbReference>
<accession>A0ABV9NNZ4</accession>
<evidence type="ECO:0000313" key="5">
    <source>
        <dbReference type="EMBL" id="MFC4729359.1"/>
    </source>
</evidence>
<keyword evidence="4" id="KW-0472">Membrane</keyword>
<keyword evidence="4" id="KW-0812">Transmembrane</keyword>